<sequence length="66" mass="7257">MKLDATTFRQLRLLVPVLDDVLSAGEVEYSHQAVNLAVLAALCAQLSQAYEFHHPVGMEPAHVDVK</sequence>
<gene>
    <name evidence="1" type="ORF">RW095_06665</name>
</gene>
<keyword evidence="2" id="KW-1185">Reference proteome</keyword>
<proteinExistence type="predicted"/>
<organism evidence="1 2">
    <name type="scientific">Paraburkholderia kirstenboschensis</name>
    <dbReference type="NCBI Taxonomy" id="1245436"/>
    <lineage>
        <taxon>Bacteria</taxon>
        <taxon>Pseudomonadati</taxon>
        <taxon>Pseudomonadota</taxon>
        <taxon>Betaproteobacteria</taxon>
        <taxon>Burkholderiales</taxon>
        <taxon>Burkholderiaceae</taxon>
        <taxon>Paraburkholderia</taxon>
    </lineage>
</organism>
<reference evidence="1 2" key="1">
    <citation type="submission" date="2023-10" db="EMBL/GenBank/DDBJ databases">
        <title>Surface-active antibiotics is a multifunctional adaptation for post-fire microbes.</title>
        <authorList>
            <person name="Liu M.D."/>
            <person name="Du Y."/>
            <person name="Koupaei S.K."/>
            <person name="Kim N.R."/>
            <person name="Zhang W."/>
            <person name="Traxler M.F."/>
        </authorList>
    </citation>
    <scope>NUCLEOTIDE SEQUENCE [LARGE SCALE GENOMIC DNA]</scope>
    <source>
        <strain evidence="1 2">F3</strain>
    </source>
</reference>
<evidence type="ECO:0000313" key="2">
    <source>
        <dbReference type="Proteomes" id="UP001302652"/>
    </source>
</evidence>
<protein>
    <submittedName>
        <fullName evidence="1">Uncharacterized protein</fullName>
    </submittedName>
</protein>
<dbReference type="Proteomes" id="UP001302652">
    <property type="component" value="Chromosome 3"/>
</dbReference>
<dbReference type="EMBL" id="CP136511">
    <property type="protein sequence ID" value="WOD13660.1"/>
    <property type="molecule type" value="Genomic_DNA"/>
</dbReference>
<dbReference type="RefSeq" id="WP_317015274.1">
    <property type="nucleotide sequence ID" value="NZ_CP136511.1"/>
</dbReference>
<evidence type="ECO:0000313" key="1">
    <source>
        <dbReference type="EMBL" id="WOD13660.1"/>
    </source>
</evidence>
<accession>A0ABZ0E8U5</accession>
<name>A0ABZ0E8U5_9BURK</name>